<gene>
    <name evidence="2" type="primary">LOC104248597</name>
</gene>
<accession>A0A1U7YVH7</accession>
<evidence type="ECO:0000313" key="1">
    <source>
        <dbReference type="Proteomes" id="UP000189701"/>
    </source>
</evidence>
<evidence type="ECO:0000313" key="2">
    <source>
        <dbReference type="RefSeq" id="XP_009803194.1"/>
    </source>
</evidence>
<proteinExistence type="predicted"/>
<dbReference type="GeneID" id="104248597"/>
<dbReference type="OrthoDB" id="1304737at2759"/>
<dbReference type="Proteomes" id="UP000189701">
    <property type="component" value="Unplaced"/>
</dbReference>
<name>A0A1U7YVH7_NICSY</name>
<reference evidence="1" key="1">
    <citation type="journal article" date="2013" name="Genome Biol.">
        <title>Reference genomes and transcriptomes of Nicotiana sylvestris and Nicotiana tomentosiformis.</title>
        <authorList>
            <person name="Sierro N."/>
            <person name="Battey J.N."/>
            <person name="Ouadi S."/>
            <person name="Bovet L."/>
            <person name="Goepfert S."/>
            <person name="Bakaher N."/>
            <person name="Peitsch M.C."/>
            <person name="Ivanov N.V."/>
        </authorList>
    </citation>
    <scope>NUCLEOTIDE SEQUENCE [LARGE SCALE GENOMIC DNA]</scope>
</reference>
<organism evidence="1 2">
    <name type="scientific">Nicotiana sylvestris</name>
    <name type="common">Wood tobacco</name>
    <name type="synonym">South American tobacco</name>
    <dbReference type="NCBI Taxonomy" id="4096"/>
    <lineage>
        <taxon>Eukaryota</taxon>
        <taxon>Viridiplantae</taxon>
        <taxon>Streptophyta</taxon>
        <taxon>Embryophyta</taxon>
        <taxon>Tracheophyta</taxon>
        <taxon>Spermatophyta</taxon>
        <taxon>Magnoliopsida</taxon>
        <taxon>eudicotyledons</taxon>
        <taxon>Gunneridae</taxon>
        <taxon>Pentapetalae</taxon>
        <taxon>asterids</taxon>
        <taxon>lamiids</taxon>
        <taxon>Solanales</taxon>
        <taxon>Solanaceae</taxon>
        <taxon>Nicotianoideae</taxon>
        <taxon>Nicotianeae</taxon>
        <taxon>Nicotiana</taxon>
    </lineage>
</organism>
<dbReference type="KEGG" id="nsy:104248597"/>
<reference evidence="2" key="2">
    <citation type="submission" date="2025-08" db="UniProtKB">
        <authorList>
            <consortium name="RefSeq"/>
        </authorList>
    </citation>
    <scope>IDENTIFICATION</scope>
    <source>
        <tissue evidence="2">Leaf</tissue>
    </source>
</reference>
<dbReference type="AlphaFoldDB" id="A0A1U7YVH7"/>
<protein>
    <submittedName>
        <fullName evidence="2">F-box protein CPR30-like</fullName>
    </submittedName>
</protein>
<dbReference type="RefSeq" id="XP_009803194.1">
    <property type="nucleotide sequence ID" value="XM_009804892.1"/>
</dbReference>
<keyword evidence="1" id="KW-1185">Reference proteome</keyword>
<sequence length="232" mass="27531">MYIEATGCIISPLNLSVYKPVLIMDHLTRTCGFVIVASLLDKKWRRLEFPYDIRSVRRGGNRGGVTLHERIHYMVRVEKPYFGTRNHVIYFDPITETFHKLLVPESAHRENVTVGLGVVNECLRRIMTCLDDDKNEEFMMKEYGVKKSWTVLFDIKKIKIYSPWGFAARLLVTENKELLVFMIHDRRFKVGIYDLHCNMGDINYVESLISPKEYKWIEKWHIKFGRRLKKIW</sequence>